<dbReference type="SUPFAM" id="SSF47413">
    <property type="entry name" value="lambda repressor-like DNA-binding domains"/>
    <property type="match status" value="1"/>
</dbReference>
<evidence type="ECO:0000256" key="1">
    <source>
        <dbReference type="ARBA" id="ARBA00023015"/>
    </source>
</evidence>
<protein>
    <submittedName>
        <fullName evidence="5">Helix-turn-helix transcriptional regulator</fullName>
    </submittedName>
</protein>
<dbReference type="PROSITE" id="PS50943">
    <property type="entry name" value="HTH_CROC1"/>
    <property type="match status" value="1"/>
</dbReference>
<evidence type="ECO:0000256" key="2">
    <source>
        <dbReference type="ARBA" id="ARBA00023125"/>
    </source>
</evidence>
<reference evidence="5" key="1">
    <citation type="submission" date="2022-05" db="EMBL/GenBank/DDBJ databases">
        <title>Brevundimonas albigilva TT17 genome sequence.</title>
        <authorList>
            <person name="Lee K."/>
            <person name="Son H."/>
        </authorList>
    </citation>
    <scope>NUCLEOTIDE SEQUENCE</scope>
    <source>
        <strain evidence="5">TT17</strain>
    </source>
</reference>
<evidence type="ECO:0000256" key="3">
    <source>
        <dbReference type="ARBA" id="ARBA00023163"/>
    </source>
</evidence>
<dbReference type="InterPro" id="IPR010982">
    <property type="entry name" value="Lambda_DNA-bd_dom_sf"/>
</dbReference>
<evidence type="ECO:0000313" key="6">
    <source>
        <dbReference type="Proteomes" id="UP001055429"/>
    </source>
</evidence>
<accession>A0ABY4SJC1</accession>
<keyword evidence="3" id="KW-0804">Transcription</keyword>
<name>A0ABY4SJC1_9CAUL</name>
<gene>
    <name evidence="5" type="ORF">M8231_14945</name>
</gene>
<dbReference type="InterPro" id="IPR050807">
    <property type="entry name" value="TransReg_Diox_bact_type"/>
</dbReference>
<dbReference type="RefSeq" id="WP_249749376.1">
    <property type="nucleotide sequence ID" value="NZ_CP097298.1"/>
</dbReference>
<dbReference type="PANTHER" id="PTHR46797">
    <property type="entry name" value="HTH-TYPE TRANSCRIPTIONAL REGULATOR"/>
    <property type="match status" value="1"/>
</dbReference>
<keyword evidence="2" id="KW-0238">DNA-binding</keyword>
<dbReference type="SMART" id="SM00530">
    <property type="entry name" value="HTH_XRE"/>
    <property type="match status" value="1"/>
</dbReference>
<evidence type="ECO:0000313" key="5">
    <source>
        <dbReference type="EMBL" id="URI15072.1"/>
    </source>
</evidence>
<keyword evidence="6" id="KW-1185">Reference proteome</keyword>
<dbReference type="Proteomes" id="UP001055429">
    <property type="component" value="Chromosome"/>
</dbReference>
<dbReference type="PANTHER" id="PTHR46797:SF23">
    <property type="entry name" value="HTH-TYPE TRANSCRIPTIONAL REGULATOR SUTR"/>
    <property type="match status" value="1"/>
</dbReference>
<feature type="domain" description="HTH cro/C1-type" evidence="4">
    <location>
        <begin position="21"/>
        <end position="75"/>
    </location>
</feature>
<organism evidence="5 6">
    <name type="scientific">Brevundimonas albigilva</name>
    <dbReference type="NCBI Taxonomy" id="1312364"/>
    <lineage>
        <taxon>Bacteria</taxon>
        <taxon>Pseudomonadati</taxon>
        <taxon>Pseudomonadota</taxon>
        <taxon>Alphaproteobacteria</taxon>
        <taxon>Caulobacterales</taxon>
        <taxon>Caulobacteraceae</taxon>
        <taxon>Brevundimonas</taxon>
    </lineage>
</organism>
<dbReference type="InterPro" id="IPR001387">
    <property type="entry name" value="Cro/C1-type_HTH"/>
</dbReference>
<dbReference type="CDD" id="cd00093">
    <property type="entry name" value="HTH_XRE"/>
    <property type="match status" value="1"/>
</dbReference>
<dbReference type="EMBL" id="CP097649">
    <property type="protein sequence ID" value="URI15072.1"/>
    <property type="molecule type" value="Genomic_DNA"/>
</dbReference>
<keyword evidence="1" id="KW-0805">Transcription regulation</keyword>
<dbReference type="Pfam" id="PF01381">
    <property type="entry name" value="HTH_3"/>
    <property type="match status" value="1"/>
</dbReference>
<sequence>MARGEDTQDPHPVDRHVGRRVQEKRLGLGLSQTALGKAVGVSFQQMQKYEKGQNRISASKLFEIADFLNVGIPYFFDGYSSRPGLAEETAPAFDHDHPATRQSLEIARLAPQLPLRKQKLILEMMREMLEDGAGE</sequence>
<proteinExistence type="predicted"/>
<dbReference type="Gene3D" id="1.10.260.40">
    <property type="entry name" value="lambda repressor-like DNA-binding domains"/>
    <property type="match status" value="1"/>
</dbReference>
<evidence type="ECO:0000259" key="4">
    <source>
        <dbReference type="PROSITE" id="PS50943"/>
    </source>
</evidence>